<dbReference type="AlphaFoldDB" id="A0AAN8J133"/>
<evidence type="ECO:0000313" key="3">
    <source>
        <dbReference type="EMBL" id="KAK5973429.1"/>
    </source>
</evidence>
<dbReference type="Proteomes" id="UP001331761">
    <property type="component" value="Unassembled WGS sequence"/>
</dbReference>
<feature type="chain" id="PRO_5043012482" description="C2 domain-containing protein" evidence="1">
    <location>
        <begin position="17"/>
        <end position="157"/>
    </location>
</feature>
<organism evidence="3 4">
    <name type="scientific">Trichostrongylus colubriformis</name>
    <name type="common">Black scour worm</name>
    <dbReference type="NCBI Taxonomy" id="6319"/>
    <lineage>
        <taxon>Eukaryota</taxon>
        <taxon>Metazoa</taxon>
        <taxon>Ecdysozoa</taxon>
        <taxon>Nematoda</taxon>
        <taxon>Chromadorea</taxon>
        <taxon>Rhabditida</taxon>
        <taxon>Rhabditina</taxon>
        <taxon>Rhabditomorpha</taxon>
        <taxon>Strongyloidea</taxon>
        <taxon>Trichostrongylidae</taxon>
        <taxon>Trichostrongylus</taxon>
    </lineage>
</organism>
<proteinExistence type="predicted"/>
<reference evidence="3 4" key="1">
    <citation type="submission" date="2019-10" db="EMBL/GenBank/DDBJ databases">
        <title>Assembly and Annotation for the nematode Trichostrongylus colubriformis.</title>
        <authorList>
            <person name="Martin J."/>
        </authorList>
    </citation>
    <scope>NUCLEOTIDE SEQUENCE [LARGE SCALE GENOMIC DNA]</scope>
    <source>
        <strain evidence="3">G859</strain>
        <tissue evidence="3">Whole worm</tissue>
    </source>
</reference>
<evidence type="ECO:0000259" key="2">
    <source>
        <dbReference type="Pfam" id="PF25330"/>
    </source>
</evidence>
<dbReference type="InterPro" id="IPR057569">
    <property type="entry name" value="C2_nem"/>
</dbReference>
<sequence length="157" mass="18477">MLSFLLSCFLLPIVVADAFWMTAELLRVDWREGCLTVAGCTQPRFKVLDNISAFRTHRQIHVQPRDNRTPRSVAGLTKPATKYHGSLLADCPTGCRPRHNLKPRQRYHWNHRHHLPFHRHPSLQLYTLFDLAVLLRQHIYINRYHPILLFHQAMTLN</sequence>
<evidence type="ECO:0000256" key="1">
    <source>
        <dbReference type="SAM" id="SignalP"/>
    </source>
</evidence>
<dbReference type="EMBL" id="WIXE01015499">
    <property type="protein sequence ID" value="KAK5973429.1"/>
    <property type="molecule type" value="Genomic_DNA"/>
</dbReference>
<feature type="domain" description="C2" evidence="2">
    <location>
        <begin position="19"/>
        <end position="66"/>
    </location>
</feature>
<gene>
    <name evidence="3" type="ORF">GCK32_013012</name>
</gene>
<keyword evidence="4" id="KW-1185">Reference proteome</keyword>
<feature type="signal peptide" evidence="1">
    <location>
        <begin position="1"/>
        <end position="16"/>
    </location>
</feature>
<protein>
    <recommendedName>
        <fullName evidence="2">C2 domain-containing protein</fullName>
    </recommendedName>
</protein>
<keyword evidence="1" id="KW-0732">Signal</keyword>
<comment type="caution">
    <text evidence="3">The sequence shown here is derived from an EMBL/GenBank/DDBJ whole genome shotgun (WGS) entry which is preliminary data.</text>
</comment>
<accession>A0AAN8J133</accession>
<name>A0AAN8J133_TRICO</name>
<evidence type="ECO:0000313" key="4">
    <source>
        <dbReference type="Proteomes" id="UP001331761"/>
    </source>
</evidence>
<dbReference type="Pfam" id="PF25330">
    <property type="entry name" value="C2_nem"/>
    <property type="match status" value="1"/>
</dbReference>